<reference evidence="2 3" key="1">
    <citation type="journal article" date="2022" name="Nat. Genet.">
        <title>Improved pea reference genome and pan-genome highlight genomic features and evolutionary characteristics.</title>
        <authorList>
            <person name="Yang T."/>
            <person name="Liu R."/>
            <person name="Luo Y."/>
            <person name="Hu S."/>
            <person name="Wang D."/>
            <person name="Wang C."/>
            <person name="Pandey M.K."/>
            <person name="Ge S."/>
            <person name="Xu Q."/>
            <person name="Li N."/>
            <person name="Li G."/>
            <person name="Huang Y."/>
            <person name="Saxena R.K."/>
            <person name="Ji Y."/>
            <person name="Li M."/>
            <person name="Yan X."/>
            <person name="He Y."/>
            <person name="Liu Y."/>
            <person name="Wang X."/>
            <person name="Xiang C."/>
            <person name="Varshney R.K."/>
            <person name="Ding H."/>
            <person name="Gao S."/>
            <person name="Zong X."/>
        </authorList>
    </citation>
    <scope>NUCLEOTIDE SEQUENCE [LARGE SCALE GENOMIC DNA]</scope>
    <source>
        <strain evidence="2 3">cv. Zhongwan 6</strain>
    </source>
</reference>
<feature type="compositionally biased region" description="Polar residues" evidence="1">
    <location>
        <begin position="1"/>
        <end position="21"/>
    </location>
</feature>
<accession>A0A9D4YN26</accession>
<organism evidence="2 3">
    <name type="scientific">Pisum sativum</name>
    <name type="common">Garden pea</name>
    <name type="synonym">Lathyrus oleraceus</name>
    <dbReference type="NCBI Taxonomy" id="3888"/>
    <lineage>
        <taxon>Eukaryota</taxon>
        <taxon>Viridiplantae</taxon>
        <taxon>Streptophyta</taxon>
        <taxon>Embryophyta</taxon>
        <taxon>Tracheophyta</taxon>
        <taxon>Spermatophyta</taxon>
        <taxon>Magnoliopsida</taxon>
        <taxon>eudicotyledons</taxon>
        <taxon>Gunneridae</taxon>
        <taxon>Pentapetalae</taxon>
        <taxon>rosids</taxon>
        <taxon>fabids</taxon>
        <taxon>Fabales</taxon>
        <taxon>Fabaceae</taxon>
        <taxon>Papilionoideae</taxon>
        <taxon>50 kb inversion clade</taxon>
        <taxon>NPAAA clade</taxon>
        <taxon>Hologalegina</taxon>
        <taxon>IRL clade</taxon>
        <taxon>Fabeae</taxon>
        <taxon>Lathyrus</taxon>
    </lineage>
</organism>
<feature type="region of interest" description="Disordered" evidence="1">
    <location>
        <begin position="1"/>
        <end position="25"/>
    </location>
</feature>
<feature type="compositionally biased region" description="Basic and acidic residues" evidence="1">
    <location>
        <begin position="201"/>
        <end position="214"/>
    </location>
</feature>
<protein>
    <submittedName>
        <fullName evidence="2">Uncharacterized protein</fullName>
    </submittedName>
</protein>
<dbReference type="Gramene" id="Psat02G0507300-T1">
    <property type="protein sequence ID" value="KAI5439531.1"/>
    <property type="gene ID" value="KIW84_025073"/>
</dbReference>
<dbReference type="EMBL" id="JAMSHJ010000002">
    <property type="protein sequence ID" value="KAI5439531.1"/>
    <property type="molecule type" value="Genomic_DNA"/>
</dbReference>
<dbReference type="Proteomes" id="UP001058974">
    <property type="component" value="Chromosome 2"/>
</dbReference>
<evidence type="ECO:0000256" key="1">
    <source>
        <dbReference type="SAM" id="MobiDB-lite"/>
    </source>
</evidence>
<dbReference type="AlphaFoldDB" id="A0A9D4YN26"/>
<evidence type="ECO:0000313" key="2">
    <source>
        <dbReference type="EMBL" id="KAI5439531.1"/>
    </source>
</evidence>
<comment type="caution">
    <text evidence="2">The sequence shown here is derived from an EMBL/GenBank/DDBJ whole genome shotgun (WGS) entry which is preliminary data.</text>
</comment>
<proteinExistence type="predicted"/>
<keyword evidence="3" id="KW-1185">Reference proteome</keyword>
<feature type="compositionally biased region" description="Polar residues" evidence="1">
    <location>
        <begin position="173"/>
        <end position="183"/>
    </location>
</feature>
<gene>
    <name evidence="2" type="ORF">KIW84_025073</name>
</gene>
<sequence>MSQPSVSTSGKLTKEQSNPKNVGTDIDLFEVTTDVNPLSMVHGHATPIKRLRTSSLRKGKPFKVSTSSSPCMNASNEKILEPFTTVKKPHSMTSLDLEPINVEPNVDASAKCPTVQNVMENFETSENTSKPRSITTLSKSNMIVANRDDVDKNIRVMISQVLGIEPNTDVVSDVSTSLAQPDNTTKKSEDKEDSDGMSGDLADKEENSIEKKDQSTNIVNIDDMDSDDEPIGKRLDPGIAKRG</sequence>
<name>A0A9D4YN26_PEA</name>
<feature type="region of interest" description="Disordered" evidence="1">
    <location>
        <begin position="173"/>
        <end position="243"/>
    </location>
</feature>
<evidence type="ECO:0000313" key="3">
    <source>
        <dbReference type="Proteomes" id="UP001058974"/>
    </source>
</evidence>